<feature type="region of interest" description="Disordered" evidence="1">
    <location>
        <begin position="56"/>
        <end position="77"/>
    </location>
</feature>
<feature type="region of interest" description="Disordered" evidence="1">
    <location>
        <begin position="1"/>
        <end position="29"/>
    </location>
</feature>
<dbReference type="EMBL" id="RKHL01000002">
    <property type="protein sequence ID" value="ROR75961.1"/>
    <property type="molecule type" value="Genomic_DNA"/>
</dbReference>
<feature type="compositionally biased region" description="Polar residues" evidence="1">
    <location>
        <begin position="1"/>
        <end position="10"/>
    </location>
</feature>
<name>A0A3N2BL12_9MICO</name>
<reference evidence="2 3" key="1">
    <citation type="submission" date="2018-11" db="EMBL/GenBank/DDBJ databases">
        <title>Sequencing the genomes of 1000 actinobacteria strains.</title>
        <authorList>
            <person name="Klenk H.-P."/>
        </authorList>
    </citation>
    <scope>NUCLEOTIDE SEQUENCE [LARGE SCALE GENOMIC DNA]</scope>
    <source>
        <strain evidence="2 3">DSM 14012</strain>
    </source>
</reference>
<evidence type="ECO:0000313" key="3">
    <source>
        <dbReference type="Proteomes" id="UP000266915"/>
    </source>
</evidence>
<gene>
    <name evidence="2" type="ORF">EDD42_3912</name>
</gene>
<protein>
    <submittedName>
        <fullName evidence="2">Uncharacterized protein</fullName>
    </submittedName>
</protein>
<keyword evidence="3" id="KW-1185">Reference proteome</keyword>
<proteinExistence type="predicted"/>
<accession>A0A3N2BL12</accession>
<evidence type="ECO:0000256" key="1">
    <source>
        <dbReference type="SAM" id="MobiDB-lite"/>
    </source>
</evidence>
<dbReference type="Proteomes" id="UP000266915">
    <property type="component" value="Unassembled WGS sequence"/>
</dbReference>
<feature type="compositionally biased region" description="Basic and acidic residues" evidence="1">
    <location>
        <begin position="56"/>
        <end position="72"/>
    </location>
</feature>
<evidence type="ECO:0000313" key="2">
    <source>
        <dbReference type="EMBL" id="ROR75961.1"/>
    </source>
</evidence>
<comment type="caution">
    <text evidence="2">The sequence shown here is derived from an EMBL/GenBank/DDBJ whole genome shotgun (WGS) entry which is preliminary data.</text>
</comment>
<organism evidence="2 3">
    <name type="scientific">Plantibacter flavus</name>
    <dbReference type="NCBI Taxonomy" id="150123"/>
    <lineage>
        <taxon>Bacteria</taxon>
        <taxon>Bacillati</taxon>
        <taxon>Actinomycetota</taxon>
        <taxon>Actinomycetes</taxon>
        <taxon>Micrococcales</taxon>
        <taxon>Microbacteriaceae</taxon>
        <taxon>Plantibacter</taxon>
    </lineage>
</organism>
<sequence length="93" mass="10786">MCQSLQSRPNPCNHHPNHSEAGENLSRSQHIEFSARQILSLRSKTQRELHLFAEVRDHKPAHYSSDEDHTENPEVELPPPRSRVLVLCVFRLL</sequence>
<dbReference type="AlphaFoldDB" id="A0A3N2BL12"/>